<feature type="domain" description="ParB-like N-terminal" evidence="3">
    <location>
        <begin position="74"/>
        <end position="176"/>
    </location>
</feature>
<name>A0A0M6YCV8_9HYPH</name>
<evidence type="ECO:0000313" key="4">
    <source>
        <dbReference type="EMBL" id="CTQ47333.1"/>
    </source>
</evidence>
<dbReference type="InterPro" id="IPR050336">
    <property type="entry name" value="Chromosome_partition/occlusion"/>
</dbReference>
<dbReference type="Proteomes" id="UP000048926">
    <property type="component" value="Unassembled WGS sequence"/>
</dbReference>
<dbReference type="InterPro" id="IPR003115">
    <property type="entry name" value="ParB_N"/>
</dbReference>
<dbReference type="Pfam" id="PF02195">
    <property type="entry name" value="ParB_N"/>
    <property type="match status" value="1"/>
</dbReference>
<dbReference type="InterPro" id="IPR017819">
    <property type="entry name" value="Plasmid_partition_RepB"/>
</dbReference>
<dbReference type="OrthoDB" id="7908920at2"/>
<dbReference type="Gene3D" id="3.90.1530.30">
    <property type="match status" value="1"/>
</dbReference>
<dbReference type="NCBIfam" id="TIGR03454">
    <property type="entry name" value="partition_RepB"/>
    <property type="match status" value="1"/>
</dbReference>
<evidence type="ECO:0000259" key="3">
    <source>
        <dbReference type="SMART" id="SM00470"/>
    </source>
</evidence>
<evidence type="ECO:0000256" key="2">
    <source>
        <dbReference type="SAM" id="MobiDB-lite"/>
    </source>
</evidence>
<accession>A0A0M6YCV8</accession>
<dbReference type="Gene3D" id="1.10.10.2830">
    <property type="match status" value="1"/>
</dbReference>
<feature type="compositionally biased region" description="Polar residues" evidence="2">
    <location>
        <begin position="31"/>
        <end position="48"/>
    </location>
</feature>
<dbReference type="InterPro" id="IPR011111">
    <property type="entry name" value="Plasmid_RepB"/>
</dbReference>
<sequence length="352" mass="39150">MMTSSSDRSKKMKALFGGVDPKKLDIPNATAPKNNQESRRVSSGTVKSMQGAFSAIEQENEELRQKLDSMEAVVELDPTMVDSSPYRDRFENDQEASDALDELKISIKGEGQRIPVLVRPHPTEPGRFQLAYGHRRTAAIQSLHEEAEDPDQVRLKAYIRDLSDAELIKEQSLENAVRENLSWIELAVWAQQLRSTGLKYADMEPILGIAKTGISRLLNISEKIPNDIARAIGRAKGVGRPKWQSLADALSEASAEKRVRAILERTDFVNADGSERIAKAITAAKGKAKKPEKPQTFNLKSGDKVFAKVKQTSKETLVSIPKDESGFGEWLTENMSELREQYMSNGSKKPGR</sequence>
<dbReference type="GO" id="GO:0003677">
    <property type="term" value="F:DNA binding"/>
    <property type="evidence" value="ECO:0007669"/>
    <property type="project" value="InterPro"/>
</dbReference>
<dbReference type="GO" id="GO:0007059">
    <property type="term" value="P:chromosome segregation"/>
    <property type="evidence" value="ECO:0007669"/>
    <property type="project" value="TreeGrafter"/>
</dbReference>
<dbReference type="CDD" id="cd16405">
    <property type="entry name" value="RepB_like_N"/>
    <property type="match status" value="1"/>
</dbReference>
<evidence type="ECO:0000256" key="1">
    <source>
        <dbReference type="ARBA" id="ARBA00006295"/>
    </source>
</evidence>
<reference evidence="5" key="1">
    <citation type="submission" date="2015-07" db="EMBL/GenBank/DDBJ databases">
        <authorList>
            <person name="Rodrigo-Torres Lidia"/>
            <person name="Arahal R.David."/>
        </authorList>
    </citation>
    <scope>NUCLEOTIDE SEQUENCE [LARGE SCALE GENOMIC DNA]</scope>
    <source>
        <strain evidence="5">CECT 4801</strain>
    </source>
</reference>
<dbReference type="PANTHER" id="PTHR33375">
    <property type="entry name" value="CHROMOSOME-PARTITIONING PROTEIN PARB-RELATED"/>
    <property type="match status" value="1"/>
</dbReference>
<dbReference type="AlphaFoldDB" id="A0A0M6YCV8"/>
<dbReference type="EMBL" id="CXST01000006">
    <property type="protein sequence ID" value="CTQ47333.1"/>
    <property type="molecule type" value="Genomic_DNA"/>
</dbReference>
<dbReference type="GO" id="GO:0005694">
    <property type="term" value="C:chromosome"/>
    <property type="evidence" value="ECO:0007669"/>
    <property type="project" value="TreeGrafter"/>
</dbReference>
<comment type="similarity">
    <text evidence="1">Belongs to the ParB family.</text>
</comment>
<keyword evidence="5" id="KW-1185">Reference proteome</keyword>
<dbReference type="InterPro" id="IPR037972">
    <property type="entry name" value="RepB_N"/>
</dbReference>
<dbReference type="Pfam" id="PF07506">
    <property type="entry name" value="RepB"/>
    <property type="match status" value="1"/>
</dbReference>
<dbReference type="InterPro" id="IPR004437">
    <property type="entry name" value="ParB/RepB/Spo0J"/>
</dbReference>
<dbReference type="InterPro" id="IPR036086">
    <property type="entry name" value="ParB/Sulfiredoxin_sf"/>
</dbReference>
<organism evidence="4 5">
    <name type="scientific">Roseibium aggregatum</name>
    <dbReference type="NCBI Taxonomy" id="187304"/>
    <lineage>
        <taxon>Bacteria</taxon>
        <taxon>Pseudomonadati</taxon>
        <taxon>Pseudomonadota</taxon>
        <taxon>Alphaproteobacteria</taxon>
        <taxon>Hyphomicrobiales</taxon>
        <taxon>Stappiaceae</taxon>
        <taxon>Roseibium</taxon>
    </lineage>
</organism>
<dbReference type="NCBIfam" id="TIGR00180">
    <property type="entry name" value="parB_part"/>
    <property type="match status" value="1"/>
</dbReference>
<evidence type="ECO:0000313" key="5">
    <source>
        <dbReference type="Proteomes" id="UP000048926"/>
    </source>
</evidence>
<dbReference type="SUPFAM" id="SSF109709">
    <property type="entry name" value="KorB DNA-binding domain-like"/>
    <property type="match status" value="1"/>
</dbReference>
<dbReference type="SMART" id="SM00470">
    <property type="entry name" value="ParB"/>
    <property type="match status" value="1"/>
</dbReference>
<proteinExistence type="inferred from homology"/>
<feature type="region of interest" description="Disordered" evidence="2">
    <location>
        <begin position="1"/>
        <end position="49"/>
    </location>
</feature>
<gene>
    <name evidence="4" type="primary">noc_2</name>
    <name evidence="4" type="ORF">LAL4801_05795</name>
</gene>
<dbReference type="SUPFAM" id="SSF110849">
    <property type="entry name" value="ParB/Sulfiredoxin"/>
    <property type="match status" value="1"/>
</dbReference>
<dbReference type="PANTHER" id="PTHR33375:SF1">
    <property type="entry name" value="CHROMOSOME-PARTITIONING PROTEIN PARB-RELATED"/>
    <property type="match status" value="1"/>
</dbReference>
<protein>
    <submittedName>
        <fullName evidence="4">Nucleoid occlusion protein</fullName>
    </submittedName>
</protein>